<dbReference type="AlphaFoldDB" id="A0A0P0R5X7"/>
<dbReference type="KEGG" id="bcai:K788_0003609"/>
<evidence type="ECO:0000313" key="2">
    <source>
        <dbReference type="EMBL" id="ALL63558.1"/>
    </source>
</evidence>
<name>A0A0P0R5X7_9BURK</name>
<proteinExistence type="predicted"/>
<reference evidence="2 3" key="1">
    <citation type="journal article" date="2014" name="Genome Announc.">
        <title>Draft Genome Sequence of the Haloacid-Degrading Burkholderia caribensis Strain MBA4.</title>
        <authorList>
            <person name="Pan Y."/>
            <person name="Kong K.F."/>
            <person name="Tsang J.S."/>
        </authorList>
    </citation>
    <scope>NUCLEOTIDE SEQUENCE [LARGE SCALE GENOMIC DNA]</scope>
    <source>
        <strain evidence="2 3">MBA4</strain>
    </source>
</reference>
<protein>
    <submittedName>
        <fullName evidence="2">Uncharacterized protein</fullName>
    </submittedName>
</protein>
<dbReference type="Proteomes" id="UP000019146">
    <property type="component" value="Chromosome 1"/>
</dbReference>
<evidence type="ECO:0000313" key="3">
    <source>
        <dbReference type="Proteomes" id="UP000019146"/>
    </source>
</evidence>
<gene>
    <name evidence="2" type="ORF">K788_0003609</name>
</gene>
<sequence>MKALNLWGKSAGAAREETPDLQRRATQEGVLQKMSFERKK</sequence>
<accession>A0A0P0R5X7</accession>
<evidence type="ECO:0000256" key="1">
    <source>
        <dbReference type="SAM" id="MobiDB-lite"/>
    </source>
</evidence>
<feature type="region of interest" description="Disordered" evidence="1">
    <location>
        <begin position="1"/>
        <end position="40"/>
    </location>
</feature>
<feature type="compositionally biased region" description="Basic and acidic residues" evidence="1">
    <location>
        <begin position="14"/>
        <end position="26"/>
    </location>
</feature>
<dbReference type="EMBL" id="CP012746">
    <property type="protein sequence ID" value="ALL63558.1"/>
    <property type="molecule type" value="Genomic_DNA"/>
</dbReference>
<organism evidence="2 3">
    <name type="scientific">Paraburkholderia caribensis MBA4</name>
    <dbReference type="NCBI Taxonomy" id="1323664"/>
    <lineage>
        <taxon>Bacteria</taxon>
        <taxon>Pseudomonadati</taxon>
        <taxon>Pseudomonadota</taxon>
        <taxon>Betaproteobacteria</taxon>
        <taxon>Burkholderiales</taxon>
        <taxon>Burkholderiaceae</taxon>
        <taxon>Paraburkholderia</taxon>
    </lineage>
</organism>